<keyword evidence="4" id="KW-0472">Membrane</keyword>
<organism evidence="5 6">
    <name type="scientific">Monodelphis domestica</name>
    <name type="common">Gray short-tailed opossum</name>
    <dbReference type="NCBI Taxonomy" id="13616"/>
    <lineage>
        <taxon>Eukaryota</taxon>
        <taxon>Metazoa</taxon>
        <taxon>Chordata</taxon>
        <taxon>Craniata</taxon>
        <taxon>Vertebrata</taxon>
        <taxon>Euteleostomi</taxon>
        <taxon>Mammalia</taxon>
        <taxon>Metatheria</taxon>
        <taxon>Didelphimorphia</taxon>
        <taxon>Didelphidae</taxon>
        <taxon>Monodelphis</taxon>
    </lineage>
</organism>
<reference evidence="5" key="3">
    <citation type="submission" date="2025-09" db="UniProtKB">
        <authorList>
            <consortium name="Ensembl"/>
        </authorList>
    </citation>
    <scope>IDENTIFICATION</scope>
</reference>
<dbReference type="Bgee" id="ENSMODG00000015163">
    <property type="expression patterns" value="Expressed in liver and 11 other cell types or tissues"/>
</dbReference>
<dbReference type="PROSITE" id="PS00061">
    <property type="entry name" value="ADH_SHORT"/>
    <property type="match status" value="1"/>
</dbReference>
<dbReference type="InterPro" id="IPR036291">
    <property type="entry name" value="NAD(P)-bd_dom_sf"/>
</dbReference>
<comment type="similarity">
    <text evidence="1 3">Belongs to the short-chain dehydrogenases/reductases (SDR) family.</text>
</comment>
<evidence type="ECO:0000313" key="6">
    <source>
        <dbReference type="Proteomes" id="UP000002280"/>
    </source>
</evidence>
<sequence length="383" mass="42357">MNPFSWESRLLPLGVTVMLGAIALYKFKKSQSRTGSSPVVLCHSVLLCLWGIYCFSSFSIFWGWTLFSLACCISLSYSTSQEMLPLDKRAVLITGGDSGIGHALSKYLDELGFTVFVGVLNEKGPGAEALKKTCSKRTSVFQMDITKPAQIREVQARVAEKVQQTGLWAIVNNAGILGSIGDGELLPMEVYRQCMDVNFFGAVEVTKAFMPLLRKSKGRVVNVSSLAGAMPMKFLAAYCASKAALTMFSAVMRMELEKWGIKVVIIHPAGFKTNIFGTKETLGMQEKNILDNISPDVLEAYGQDYIHSSIWPFLQTSEKCTTDFSPIFTDILNGILCKNPSFLYTAGMFSYLCHCLIFYFPVSVFDYASKKMFPTKTLPKALT</sequence>
<dbReference type="GO" id="GO:0004303">
    <property type="term" value="F:estradiol 17-beta-dehydrogenase [NAD(P)+] activity"/>
    <property type="evidence" value="ECO:0000318"/>
    <property type="project" value="GO_Central"/>
</dbReference>
<dbReference type="GO" id="GO:0006703">
    <property type="term" value="P:estrogen biosynthetic process"/>
    <property type="evidence" value="ECO:0007669"/>
    <property type="project" value="Ensembl"/>
</dbReference>
<reference evidence="5 6" key="1">
    <citation type="journal article" date="2007" name="Nature">
        <title>Genome of the marsupial Monodelphis domestica reveals innovation in non-coding sequences.</title>
        <authorList>
            <person name="Mikkelsen T.S."/>
            <person name="Wakefield M.J."/>
            <person name="Aken B."/>
            <person name="Amemiya C.T."/>
            <person name="Chang J.L."/>
            <person name="Duke S."/>
            <person name="Garber M."/>
            <person name="Gentles A.J."/>
            <person name="Goodstadt L."/>
            <person name="Heger A."/>
            <person name="Jurka J."/>
            <person name="Kamal M."/>
            <person name="Mauceli E."/>
            <person name="Searle S.M."/>
            <person name="Sharpe T."/>
            <person name="Baker M.L."/>
            <person name="Batzer M.A."/>
            <person name="Benos P.V."/>
            <person name="Belov K."/>
            <person name="Clamp M."/>
            <person name="Cook A."/>
            <person name="Cuff J."/>
            <person name="Das R."/>
            <person name="Davidow L."/>
            <person name="Deakin J.E."/>
            <person name="Fazzari M.J."/>
            <person name="Glass J.L."/>
            <person name="Grabherr M."/>
            <person name="Greally J.M."/>
            <person name="Gu W."/>
            <person name="Hore T.A."/>
            <person name="Huttley G.A."/>
            <person name="Kleber M."/>
            <person name="Jirtle R.L."/>
            <person name="Koina E."/>
            <person name="Lee J.T."/>
            <person name="Mahony S."/>
            <person name="Marra M.A."/>
            <person name="Miller R.D."/>
            <person name="Nicholls R.D."/>
            <person name="Oda M."/>
            <person name="Papenfuss A.T."/>
            <person name="Parra Z.E."/>
            <person name="Pollock D.D."/>
            <person name="Ray D.A."/>
            <person name="Schein J.E."/>
            <person name="Speed T.P."/>
            <person name="Thompson K."/>
            <person name="VandeBerg J.L."/>
            <person name="Wade C.M."/>
            <person name="Walker J.A."/>
            <person name="Waters P.D."/>
            <person name="Webber C."/>
            <person name="Weidman J.R."/>
            <person name="Xie X."/>
            <person name="Zody M.C."/>
            <person name="Baldwin J."/>
            <person name="Abdouelleil A."/>
            <person name="Abdulkadir J."/>
            <person name="Abebe A."/>
            <person name="Abera B."/>
            <person name="Abreu J."/>
            <person name="Acer S.C."/>
            <person name="Aftuck L."/>
            <person name="Alexander A."/>
            <person name="An P."/>
            <person name="Anderson E."/>
            <person name="Anderson S."/>
            <person name="Arachi H."/>
            <person name="Azer M."/>
            <person name="Bachantsang P."/>
            <person name="Barry A."/>
            <person name="Bayul T."/>
            <person name="Berlin A."/>
            <person name="Bessette D."/>
            <person name="Bloom T."/>
            <person name="Bloom T."/>
            <person name="Boguslavskiy L."/>
            <person name="Bonnet C."/>
            <person name="Boukhgalter B."/>
            <person name="Bourzgui I."/>
            <person name="Brown A."/>
            <person name="Cahill P."/>
            <person name="Channer S."/>
            <person name="Cheshatsang Y."/>
            <person name="Chuda L."/>
            <person name="Citroen M."/>
            <person name="Collymore A."/>
            <person name="Cooke P."/>
            <person name="Costello M."/>
            <person name="D'Aco K."/>
            <person name="Daza R."/>
            <person name="De Haan G."/>
            <person name="DeGray S."/>
            <person name="DeMaso C."/>
            <person name="Dhargay N."/>
            <person name="Dooley K."/>
            <person name="Dooley E."/>
            <person name="Doricent M."/>
            <person name="Dorje P."/>
            <person name="Dorjee K."/>
            <person name="Dupes A."/>
            <person name="Elong R."/>
            <person name="Falk J."/>
            <person name="Farina A."/>
            <person name="Faro S."/>
            <person name="Ferguson D."/>
            <person name="Fisher S."/>
            <person name="Foley C.D."/>
            <person name="Franke A."/>
            <person name="Friedrich D."/>
            <person name="Gadbois L."/>
            <person name="Gearin G."/>
            <person name="Gearin C.R."/>
            <person name="Giannoukos G."/>
            <person name="Goode T."/>
            <person name="Graham J."/>
            <person name="Grandbois E."/>
            <person name="Grewal S."/>
            <person name="Gyaltsen K."/>
            <person name="Hafez N."/>
            <person name="Hagos B."/>
            <person name="Hall J."/>
            <person name="Henson C."/>
            <person name="Hollinger A."/>
            <person name="Honan T."/>
            <person name="Huard M.D."/>
            <person name="Hughes L."/>
            <person name="Hurhula B."/>
            <person name="Husby M.E."/>
            <person name="Kamat A."/>
            <person name="Kanga B."/>
            <person name="Kashin S."/>
            <person name="Khazanovich D."/>
            <person name="Kisner P."/>
            <person name="Lance K."/>
            <person name="Lara M."/>
            <person name="Lee W."/>
            <person name="Lennon N."/>
            <person name="Letendre F."/>
            <person name="LeVine R."/>
            <person name="Lipovsky A."/>
            <person name="Liu X."/>
            <person name="Liu J."/>
            <person name="Liu S."/>
            <person name="Lokyitsang T."/>
            <person name="Lokyitsang Y."/>
            <person name="Lubonja R."/>
            <person name="Lui A."/>
            <person name="MacDonald P."/>
            <person name="Magnisalis V."/>
            <person name="Maru K."/>
            <person name="Matthews C."/>
            <person name="McCusker W."/>
            <person name="McDonough S."/>
            <person name="Mehta T."/>
            <person name="Meldrim J."/>
            <person name="Meneus L."/>
            <person name="Mihai O."/>
            <person name="Mihalev A."/>
            <person name="Mihova T."/>
            <person name="Mittelman R."/>
            <person name="Mlenga V."/>
            <person name="Montmayeur A."/>
            <person name="Mulrain L."/>
            <person name="Navidi A."/>
            <person name="Naylor J."/>
            <person name="Negash T."/>
            <person name="Nguyen T."/>
            <person name="Nguyen N."/>
            <person name="Nicol R."/>
            <person name="Norbu C."/>
            <person name="Norbu N."/>
            <person name="Novod N."/>
            <person name="O'Neill B."/>
            <person name="Osman S."/>
            <person name="Markiewicz E."/>
            <person name="Oyono O.L."/>
            <person name="Patti C."/>
            <person name="Phunkhang P."/>
            <person name="Pierre F."/>
            <person name="Priest M."/>
            <person name="Raghuraman S."/>
            <person name="Rege F."/>
            <person name="Reyes R."/>
            <person name="Rise C."/>
            <person name="Rogov P."/>
            <person name="Ross K."/>
            <person name="Ryan E."/>
            <person name="Settipalli S."/>
            <person name="Shea T."/>
            <person name="Sherpa N."/>
            <person name="Shi L."/>
            <person name="Shih D."/>
            <person name="Sparrow T."/>
            <person name="Spaulding J."/>
            <person name="Stalker J."/>
            <person name="Stange-Thomann N."/>
            <person name="Stavropoulos S."/>
            <person name="Stone C."/>
            <person name="Strader C."/>
            <person name="Tesfaye S."/>
            <person name="Thomson T."/>
            <person name="Thoulutsang Y."/>
            <person name="Thoulutsang D."/>
            <person name="Topham K."/>
            <person name="Topping I."/>
            <person name="Tsamla T."/>
            <person name="Vassiliev H."/>
            <person name="Vo A."/>
            <person name="Wangchuk T."/>
            <person name="Wangdi T."/>
            <person name="Weiand M."/>
            <person name="Wilkinson J."/>
            <person name="Wilson A."/>
            <person name="Yadav S."/>
            <person name="Young G."/>
            <person name="Yu Q."/>
            <person name="Zembek L."/>
            <person name="Zhong D."/>
            <person name="Zimmer A."/>
            <person name="Zwirko Z."/>
            <person name="Jaffe D.B."/>
            <person name="Alvarez P."/>
            <person name="Brockman W."/>
            <person name="Butler J."/>
            <person name="Chin C."/>
            <person name="Gnerre S."/>
            <person name="MacCallum I."/>
            <person name="Graves J.A."/>
            <person name="Ponting C.P."/>
            <person name="Breen M."/>
            <person name="Samollow P.B."/>
            <person name="Lander E.S."/>
            <person name="Lindblad-Toh K."/>
        </authorList>
    </citation>
    <scope>NUCLEOTIDE SEQUENCE [LARGE SCALE GENOMIC DNA]</scope>
</reference>
<dbReference type="AlphaFoldDB" id="F7CF43"/>
<keyword evidence="6" id="KW-1185">Reference proteome</keyword>
<dbReference type="HOGENOM" id="CLU_010194_2_0_1"/>
<dbReference type="KEGG" id="mdo:100031815"/>
<dbReference type="Gene3D" id="3.40.50.720">
    <property type="entry name" value="NAD(P)-binding Rossmann-like Domain"/>
    <property type="match status" value="1"/>
</dbReference>
<dbReference type="PANTHER" id="PTHR43313:SF3">
    <property type="entry name" value="17-BETA-HYDROXYSTEROID DEHYDROGENASE TYPE 2"/>
    <property type="match status" value="1"/>
</dbReference>
<dbReference type="GO" id="GO:0005789">
    <property type="term" value="C:endoplasmic reticulum membrane"/>
    <property type="evidence" value="ECO:0007669"/>
    <property type="project" value="Ensembl"/>
</dbReference>
<dbReference type="SUPFAM" id="SSF51735">
    <property type="entry name" value="NAD(P)-binding Rossmann-fold domains"/>
    <property type="match status" value="1"/>
</dbReference>
<evidence type="ECO:0000313" key="5">
    <source>
        <dbReference type="Ensembl" id="ENSMODP00000018947.4"/>
    </source>
</evidence>
<dbReference type="Ensembl" id="ENSMODT00000019289.5">
    <property type="protein sequence ID" value="ENSMODP00000018947.4"/>
    <property type="gene ID" value="ENSMODG00000015163.5"/>
</dbReference>
<proteinExistence type="inferred from homology"/>
<dbReference type="Proteomes" id="UP000002280">
    <property type="component" value="Chromosome 1"/>
</dbReference>
<gene>
    <name evidence="5" type="primary">HSD17B2</name>
</gene>
<name>F7CF43_MONDO</name>
<dbReference type="PANTHER" id="PTHR43313">
    <property type="entry name" value="SHORT-CHAIN DEHYDROGENASE/REDUCTASE FAMILY 9C"/>
    <property type="match status" value="1"/>
</dbReference>
<keyword evidence="4" id="KW-0812">Transmembrane</keyword>
<feature type="transmembrane region" description="Helical" evidence="4">
    <location>
        <begin position="39"/>
        <end position="64"/>
    </location>
</feature>
<reference evidence="5" key="2">
    <citation type="submission" date="2025-08" db="UniProtKB">
        <authorList>
            <consortium name="Ensembl"/>
        </authorList>
    </citation>
    <scope>IDENTIFICATION</scope>
</reference>
<dbReference type="GO" id="GO:0047035">
    <property type="term" value="F:testosterone dehydrogenase (NAD+) activity"/>
    <property type="evidence" value="ECO:0000318"/>
    <property type="project" value="GO_Central"/>
</dbReference>
<dbReference type="GO" id="GO:0008202">
    <property type="term" value="P:steroid metabolic process"/>
    <property type="evidence" value="ECO:0000318"/>
    <property type="project" value="GO_Central"/>
</dbReference>
<evidence type="ECO:0000256" key="1">
    <source>
        <dbReference type="ARBA" id="ARBA00006484"/>
    </source>
</evidence>
<accession>F7CF43</accession>
<dbReference type="InterPro" id="IPR020904">
    <property type="entry name" value="Sc_DH/Rdtase_CS"/>
</dbReference>
<keyword evidence="2" id="KW-0560">Oxidoreductase</keyword>
<evidence type="ECO:0000256" key="3">
    <source>
        <dbReference type="RuleBase" id="RU000363"/>
    </source>
</evidence>
<dbReference type="OrthoDB" id="9876299at2759"/>
<dbReference type="Pfam" id="PF00106">
    <property type="entry name" value="adh_short"/>
    <property type="match status" value="1"/>
</dbReference>
<dbReference type="GO" id="GO:0008209">
    <property type="term" value="P:androgen metabolic process"/>
    <property type="evidence" value="ECO:0007669"/>
    <property type="project" value="Ensembl"/>
</dbReference>
<dbReference type="GeneID" id="100031815"/>
<evidence type="ECO:0000256" key="2">
    <source>
        <dbReference type="ARBA" id="ARBA00023002"/>
    </source>
</evidence>
<dbReference type="STRING" id="13616.ENSMODP00000018947"/>
<dbReference type="InterPro" id="IPR002347">
    <property type="entry name" value="SDR_fam"/>
</dbReference>
<protein>
    <submittedName>
        <fullName evidence="5">Hydroxysteroid 17-beta dehydrogenase 2</fullName>
    </submittedName>
</protein>
<dbReference type="OMA" id="KKCMAVN"/>
<dbReference type="GeneTree" id="ENSGT00940000160204"/>
<dbReference type="CTD" id="3294"/>
<dbReference type="FunCoup" id="F7CF43">
    <property type="interactions" value="187"/>
</dbReference>
<dbReference type="PRINTS" id="PR00081">
    <property type="entry name" value="GDHRDH"/>
</dbReference>
<dbReference type="eggNOG" id="KOG1610">
    <property type="taxonomic scope" value="Eukaryota"/>
</dbReference>
<dbReference type="PRINTS" id="PR00080">
    <property type="entry name" value="SDRFAMILY"/>
</dbReference>
<evidence type="ECO:0000256" key="4">
    <source>
        <dbReference type="SAM" id="Phobius"/>
    </source>
</evidence>
<keyword evidence="4" id="KW-1133">Transmembrane helix</keyword>
<dbReference type="GO" id="GO:0032526">
    <property type="term" value="P:response to retinoic acid"/>
    <property type="evidence" value="ECO:0007669"/>
    <property type="project" value="Ensembl"/>
</dbReference>
<dbReference type="InParanoid" id="F7CF43"/>
<feature type="transmembrane region" description="Helical" evidence="4">
    <location>
        <begin position="342"/>
        <end position="362"/>
    </location>
</feature>
<feature type="transmembrane region" description="Helical" evidence="4">
    <location>
        <begin position="6"/>
        <end position="27"/>
    </location>
</feature>